<dbReference type="InterPro" id="IPR035974">
    <property type="entry name" value="Rap/Ran-GAP_sf"/>
</dbReference>
<evidence type="ECO:0000313" key="5">
    <source>
        <dbReference type="Proteomes" id="UP001162131"/>
    </source>
</evidence>
<dbReference type="SUPFAM" id="SSF111347">
    <property type="entry name" value="Rap/Ran-GAP"/>
    <property type="match status" value="1"/>
</dbReference>
<dbReference type="EMBL" id="CAJZBQ010000016">
    <property type="protein sequence ID" value="CAG9316491.1"/>
    <property type="molecule type" value="Genomic_DNA"/>
</dbReference>
<dbReference type="GO" id="GO:0005737">
    <property type="term" value="C:cytoplasm"/>
    <property type="evidence" value="ECO:0007669"/>
    <property type="project" value="TreeGrafter"/>
</dbReference>
<dbReference type="FunFam" id="3.40.50.11210:FF:000001">
    <property type="entry name" value="Ral GTPase-activating protein subunit alpha-1 isoform 1"/>
    <property type="match status" value="1"/>
</dbReference>
<dbReference type="PROSITE" id="PS50085">
    <property type="entry name" value="RAPGAP"/>
    <property type="match status" value="1"/>
</dbReference>
<dbReference type="InterPro" id="IPR000331">
    <property type="entry name" value="Rap/Ran_GAP_dom"/>
</dbReference>
<dbReference type="GO" id="GO:0051056">
    <property type="term" value="P:regulation of small GTPase mediated signal transduction"/>
    <property type="evidence" value="ECO:0007669"/>
    <property type="project" value="InterPro"/>
</dbReference>
<dbReference type="AlphaFoldDB" id="A0AAU9IRX6"/>
<evidence type="ECO:0000259" key="3">
    <source>
        <dbReference type="PROSITE" id="PS50085"/>
    </source>
</evidence>
<sequence>MKGLTSWFMGKSIEEERARLLFMLDPSKPLRKRFSIMIQIVRNLEKTVTSGYNEKLHEFFQENWDTATTLCLAMLKNADHIKTKGKGAAWEDVSSILKVIMEITQYGQMQDLEEIQEIAIVCLFDDNRWEIKEIGFNLVLFLLNTNLALQVPQHLFLASIDLSQFRSEEHGEPVFPDRSILITGSNSQHPWLNLAQDSLKKSSPIYQAEVKELEKLAGQALSQGVKDCLNFVSKALDFSLDSDYPPSLETRQAHFKRWFNLLKKTMLFLIYPYYCTPGDNMSPDWGFHSFPPPTLHYLVATWLIKAIRDQELLDALFITPEEYDFVGKVLGLSFRLTESYSGICYKTANKCLRLYEDWIFGKFLPRIIKSNIDAHISSNLKHTIDLFDFSNDFSPKRIDLCKLLINLLEKYREQPEGWPTLLECSINISNKLAETHDLKKPFHDIIEPMAEFLISTLSTVMTSIEVDWNSFSKILQKWARNSEPIIEHWEKIMIDNSSKLKDLSFRPCSLLEGWLKLMYILGDPLKFSDKVQVRWAHSLQDLINLIVTPPQTASNPNRLLQFFFPILSKLIRSGSVQETQVIALNSLTALFINTKCEEMPMECYIQHLSLILYHAAQQPHLQISVLEAAPRLLDFPGMHFLINTFLQIAYKNHLQATKLIFYIMCFPNYYKDTALYDPTTQYMTYASLKPKIRGVLQACAEDPELSSTALYGLTCFILEEINSGNDSASQLITEIILEKCLSDNDDTALAAFRCLNSLTPVMTMINKTVLNFLMFKALESIPITREKVLKAALATIQHLVMTSSTALDSNLLTSLFSNLSLLESKVAGITSLENEISSLSSFLAIYYLNFPLKNQNPVIFQSITSDEEFAEEKNFRTLHFALETNAIVTIIFHSSKAKFIIRNQFGKFCWEAEDYKIFEPSARTEEFSRIVEEINSTSIEIQNQDPPKKLDDEPLLPLLIDYIASNYSDCYVKDKQIEAGSEMLRLMDSVEEMEAECEIFERRREREATAFNVSRYFVSNFGLLEKLILLESGEKLDRGLSLLDNCQPREPVKIGIIYVGPGQQDEKEILANSSGSIGFQQFVQNIGRVIDIRQHLGNLGGLDPSGSAGYLSVSYSDWQYDVLFHVVSLMPTDLNDEQQVLKKRHVGNDIVHIIWSDHWRDYRQDTMLTHFNFILIVIYPLSPMLFRIQILKKVNVDCGPLQDGMVIPWSLLPILVRQTAINANQQVRAMKHANYEKQIHIRRKQILELVQRYSVLGAQKNQTYAQMF</sequence>
<organism evidence="4 5">
    <name type="scientific">Blepharisma stoltei</name>
    <dbReference type="NCBI Taxonomy" id="1481888"/>
    <lineage>
        <taxon>Eukaryota</taxon>
        <taxon>Sar</taxon>
        <taxon>Alveolata</taxon>
        <taxon>Ciliophora</taxon>
        <taxon>Postciliodesmatophora</taxon>
        <taxon>Heterotrichea</taxon>
        <taxon>Heterotrichida</taxon>
        <taxon>Blepharismidae</taxon>
        <taxon>Blepharisma</taxon>
    </lineage>
</organism>
<dbReference type="PANTHER" id="PTHR10063:SF11">
    <property type="entry name" value="RHO GTPASE-ACTIVATING PROTEIN CG5521-RELATED"/>
    <property type="match status" value="1"/>
</dbReference>
<dbReference type="Proteomes" id="UP001162131">
    <property type="component" value="Unassembled WGS sequence"/>
</dbReference>
<dbReference type="GO" id="GO:0005096">
    <property type="term" value="F:GTPase activator activity"/>
    <property type="evidence" value="ECO:0007669"/>
    <property type="project" value="UniProtKB-KW"/>
</dbReference>
<dbReference type="InterPro" id="IPR027107">
    <property type="entry name" value="Tuberin/Ral-act_asu"/>
</dbReference>
<evidence type="ECO:0000256" key="1">
    <source>
        <dbReference type="ARBA" id="ARBA00022468"/>
    </source>
</evidence>
<feature type="domain" description="Rap-GAP" evidence="3">
    <location>
        <begin position="1040"/>
        <end position="1250"/>
    </location>
</feature>
<gene>
    <name evidence="4" type="ORF">BSTOLATCC_MIC16602</name>
</gene>
<name>A0AAU9IRX6_9CILI</name>
<keyword evidence="1" id="KW-0343">GTPase activation</keyword>
<evidence type="ECO:0000313" key="4">
    <source>
        <dbReference type="EMBL" id="CAG9316491.1"/>
    </source>
</evidence>
<proteinExistence type="predicted"/>
<comment type="caution">
    <text evidence="4">The sequence shown here is derived from an EMBL/GenBank/DDBJ whole genome shotgun (WGS) entry which is preliminary data.</text>
</comment>
<dbReference type="Pfam" id="PF02145">
    <property type="entry name" value="Rap_GAP"/>
    <property type="match status" value="1"/>
</dbReference>
<accession>A0AAU9IRX6</accession>
<dbReference type="Gene3D" id="3.40.50.11210">
    <property type="entry name" value="Rap/Ran-GAP"/>
    <property type="match status" value="1"/>
</dbReference>
<keyword evidence="2" id="KW-0175">Coiled coil</keyword>
<reference evidence="4" key="1">
    <citation type="submission" date="2021-09" db="EMBL/GenBank/DDBJ databases">
        <authorList>
            <consortium name="AG Swart"/>
            <person name="Singh M."/>
            <person name="Singh A."/>
            <person name="Seah K."/>
            <person name="Emmerich C."/>
        </authorList>
    </citation>
    <scope>NUCLEOTIDE SEQUENCE</scope>
    <source>
        <strain evidence="4">ATCC30299</strain>
    </source>
</reference>
<evidence type="ECO:0000256" key="2">
    <source>
        <dbReference type="SAM" id="Coils"/>
    </source>
</evidence>
<dbReference type="GO" id="GO:0005634">
    <property type="term" value="C:nucleus"/>
    <property type="evidence" value="ECO:0007669"/>
    <property type="project" value="InterPro"/>
</dbReference>
<keyword evidence="5" id="KW-1185">Reference proteome</keyword>
<dbReference type="PANTHER" id="PTHR10063">
    <property type="entry name" value="TUBERIN"/>
    <property type="match status" value="1"/>
</dbReference>
<feature type="coiled-coil region" evidence="2">
    <location>
        <begin position="983"/>
        <end position="1010"/>
    </location>
</feature>
<protein>
    <recommendedName>
        <fullName evidence="3">Rap-GAP domain-containing protein</fullName>
    </recommendedName>
</protein>